<dbReference type="AlphaFoldDB" id="A0AA39YP03"/>
<dbReference type="PANTHER" id="PTHR28158:SF1">
    <property type="entry name" value="SMALL RIBOSOMAL SUBUNIT PROTEIN MS45"/>
    <property type="match status" value="1"/>
</dbReference>
<proteinExistence type="predicted"/>
<dbReference type="GO" id="GO:0032543">
    <property type="term" value="P:mitochondrial translation"/>
    <property type="evidence" value="ECO:0007669"/>
    <property type="project" value="TreeGrafter"/>
</dbReference>
<dbReference type="GO" id="GO:0005763">
    <property type="term" value="C:mitochondrial small ribosomal subunit"/>
    <property type="evidence" value="ECO:0007669"/>
    <property type="project" value="TreeGrafter"/>
</dbReference>
<reference evidence="2" key="1">
    <citation type="submission" date="2023-06" db="EMBL/GenBank/DDBJ databases">
        <title>Genome-scale phylogeny and comparative genomics of the fungal order Sordariales.</title>
        <authorList>
            <consortium name="Lawrence Berkeley National Laboratory"/>
            <person name="Hensen N."/>
            <person name="Bonometti L."/>
            <person name="Westerberg I."/>
            <person name="Brannstrom I.O."/>
            <person name="Guillou S."/>
            <person name="Cros-Aarteil S."/>
            <person name="Calhoun S."/>
            <person name="Haridas S."/>
            <person name="Kuo A."/>
            <person name="Mondo S."/>
            <person name="Pangilinan J."/>
            <person name="Riley R."/>
            <person name="Labutti K."/>
            <person name="Andreopoulos B."/>
            <person name="Lipzen A."/>
            <person name="Chen C."/>
            <person name="Yanf M."/>
            <person name="Daum C."/>
            <person name="Ng V."/>
            <person name="Clum A."/>
            <person name="Steindorff A."/>
            <person name="Ohm R."/>
            <person name="Martin F."/>
            <person name="Silar P."/>
            <person name="Natvig D."/>
            <person name="Lalanne C."/>
            <person name="Gautier V."/>
            <person name="Ament-Velasquez S.L."/>
            <person name="Kruys A."/>
            <person name="Hutchinson M.I."/>
            <person name="Powell A.J."/>
            <person name="Barry K."/>
            <person name="Miller A.N."/>
            <person name="Grigoriev I.V."/>
            <person name="Debuchy R."/>
            <person name="Gladieux P."/>
            <person name="Thoren M.H."/>
            <person name="Johannesson H."/>
        </authorList>
    </citation>
    <scope>NUCLEOTIDE SEQUENCE</scope>
    <source>
        <strain evidence="2">SMH2532-1</strain>
    </source>
</reference>
<protein>
    <submittedName>
        <fullName evidence="2">Eukaryotic mitochondrial regulator protein-domain-containing protein</fullName>
    </submittedName>
</protein>
<dbReference type="Pfam" id="PF12298">
    <property type="entry name" value="Bot1p"/>
    <property type="match status" value="1"/>
</dbReference>
<feature type="compositionally biased region" description="Low complexity" evidence="1">
    <location>
        <begin position="35"/>
        <end position="52"/>
    </location>
</feature>
<feature type="region of interest" description="Disordered" evidence="1">
    <location>
        <begin position="319"/>
        <end position="339"/>
    </location>
</feature>
<gene>
    <name evidence="2" type="ORF">B0T16DRAFT_424184</name>
</gene>
<dbReference type="Proteomes" id="UP001174936">
    <property type="component" value="Unassembled WGS sequence"/>
</dbReference>
<comment type="caution">
    <text evidence="2">The sequence shown here is derived from an EMBL/GenBank/DDBJ whole genome shotgun (WGS) entry which is preliminary data.</text>
</comment>
<dbReference type="PANTHER" id="PTHR28158">
    <property type="entry name" value="37S RIBOSOMAL PROTEIN S35, MITOCHONDRIAL"/>
    <property type="match status" value="1"/>
</dbReference>
<accession>A0AA39YP03</accession>
<name>A0AA39YP03_9PEZI</name>
<dbReference type="GO" id="GO:0003735">
    <property type="term" value="F:structural constituent of ribosome"/>
    <property type="evidence" value="ECO:0007669"/>
    <property type="project" value="TreeGrafter"/>
</dbReference>
<sequence>MPPRLPAGCSAQLANCLDQSLICTAQRTATAAGRPSWPSPTTQQTSSFSTTAPRELTVKQRRFWNWMRKGLGKSLRNPKPDGVNYLGSVIGSEKSPDIPFPNNPQFRSSPVLSDTARERIYENVMKKGLPLKAVSARHGVDMRRVAAVVRLKEIEKRWEAEGKPMALPYAKAVLSMVPTHDCLPDSQPFEAINEMHVHSYTQQQIFLPTSESRHFTRADAAKAFGDFILPPEKKMWVPELLQFEKDVAGGASIKDARVRFLETTAQSEKELGAKHAEQDKIVRENNTRADTDRFQFRFEAINVDSSGKNGRHVRGVGWRYGMPHNDRKPGAVKIPTKVE</sequence>
<feature type="region of interest" description="Disordered" evidence="1">
    <location>
        <begin position="30"/>
        <end position="52"/>
    </location>
</feature>
<keyword evidence="3" id="KW-1185">Reference proteome</keyword>
<evidence type="ECO:0000256" key="1">
    <source>
        <dbReference type="SAM" id="MobiDB-lite"/>
    </source>
</evidence>
<dbReference type="InterPro" id="IPR021036">
    <property type="entry name" value="Ribosomal_mS45"/>
</dbReference>
<organism evidence="2 3">
    <name type="scientific">Cercophora newfieldiana</name>
    <dbReference type="NCBI Taxonomy" id="92897"/>
    <lineage>
        <taxon>Eukaryota</taxon>
        <taxon>Fungi</taxon>
        <taxon>Dikarya</taxon>
        <taxon>Ascomycota</taxon>
        <taxon>Pezizomycotina</taxon>
        <taxon>Sordariomycetes</taxon>
        <taxon>Sordariomycetidae</taxon>
        <taxon>Sordariales</taxon>
        <taxon>Lasiosphaeriaceae</taxon>
        <taxon>Cercophora</taxon>
    </lineage>
</organism>
<dbReference type="EMBL" id="JAULSV010000001">
    <property type="protein sequence ID" value="KAK0655122.1"/>
    <property type="molecule type" value="Genomic_DNA"/>
</dbReference>
<evidence type="ECO:0000313" key="2">
    <source>
        <dbReference type="EMBL" id="KAK0655122.1"/>
    </source>
</evidence>
<evidence type="ECO:0000313" key="3">
    <source>
        <dbReference type="Proteomes" id="UP001174936"/>
    </source>
</evidence>